<dbReference type="PANTHER" id="PTHR48081">
    <property type="entry name" value="AB HYDROLASE SUPERFAMILY PROTEIN C4A8.06C"/>
    <property type="match status" value="1"/>
</dbReference>
<dbReference type="InterPro" id="IPR050300">
    <property type="entry name" value="GDXG_lipolytic_enzyme"/>
</dbReference>
<keyword evidence="1 3" id="KW-0378">Hydrolase</keyword>
<dbReference type="SUPFAM" id="SSF53474">
    <property type="entry name" value="alpha/beta-Hydrolases"/>
    <property type="match status" value="1"/>
</dbReference>
<feature type="domain" description="BD-FAE-like" evidence="2">
    <location>
        <begin position="49"/>
        <end position="245"/>
    </location>
</feature>
<comment type="caution">
    <text evidence="3">The sequence shown here is derived from an EMBL/GenBank/DDBJ whole genome shotgun (WGS) entry which is preliminary data.</text>
</comment>
<proteinExistence type="predicted"/>
<evidence type="ECO:0000313" key="3">
    <source>
        <dbReference type="EMBL" id="MCU7549343.1"/>
    </source>
</evidence>
<evidence type="ECO:0000259" key="2">
    <source>
        <dbReference type="Pfam" id="PF20434"/>
    </source>
</evidence>
<dbReference type="GO" id="GO:0016787">
    <property type="term" value="F:hydrolase activity"/>
    <property type="evidence" value="ECO:0007669"/>
    <property type="project" value="UniProtKB-KW"/>
</dbReference>
<dbReference type="Proteomes" id="UP001155483">
    <property type="component" value="Unassembled WGS sequence"/>
</dbReference>
<protein>
    <submittedName>
        <fullName evidence="3">Alpha/beta hydrolase</fullName>
    </submittedName>
</protein>
<reference evidence="3" key="1">
    <citation type="submission" date="2022-09" db="EMBL/GenBank/DDBJ databases">
        <authorList>
            <person name="Yuan C."/>
            <person name="Ke Z."/>
        </authorList>
    </citation>
    <scope>NUCLEOTIDE SEQUENCE</scope>
    <source>
        <strain evidence="3">LB-8</strain>
    </source>
</reference>
<sequence length="285" mass="31859">MKNLIYVFISMILYTSCQESGNAQEPLLDTTIAETKLNVPYGQDTAQRMDIYLPAGRSSGSTRSIVLIHGGGWAYGRKSDFATYIDTLKKRLPHYAIFNLEYRLASEKAKFPSQEQDVKAALDFITQHSDKYGIDSNELVLLGASAGAHLAMLQAYKYQSPRIKAVIDFFGPTDLTAMYNKPWHNMIPFALQTLTGTTPKAGKEIYEQSSPAHFVTAQTPPTLILHGGNDPVVNISQSKLLKAKLEKAGVRHELVVYPRERHGWFGSTLSNSFDRIIKFLEEQPN</sequence>
<dbReference type="Gene3D" id="3.40.50.1820">
    <property type="entry name" value="alpha/beta hydrolase"/>
    <property type="match status" value="1"/>
</dbReference>
<dbReference type="AlphaFoldDB" id="A0A9X2XNQ4"/>
<reference evidence="3" key="2">
    <citation type="submission" date="2023-04" db="EMBL/GenBank/DDBJ databases">
        <title>Paracnuella aquatica gen. nov., sp. nov., a member of the family Chitinophagaceae isolated from a hot spring.</title>
        <authorList>
            <person name="Wang C."/>
        </authorList>
    </citation>
    <scope>NUCLEOTIDE SEQUENCE</scope>
    <source>
        <strain evidence="3">LB-8</strain>
    </source>
</reference>
<evidence type="ECO:0000313" key="4">
    <source>
        <dbReference type="Proteomes" id="UP001155483"/>
    </source>
</evidence>
<name>A0A9X2XNQ4_9BACT</name>
<dbReference type="PANTHER" id="PTHR48081:SF13">
    <property type="entry name" value="ALPHA_BETA HYDROLASE"/>
    <property type="match status" value="1"/>
</dbReference>
<dbReference type="InterPro" id="IPR049492">
    <property type="entry name" value="BD-FAE-like_dom"/>
</dbReference>
<gene>
    <name evidence="3" type="ORF">OCK74_09475</name>
</gene>
<organism evidence="3 4">
    <name type="scientific">Paraflavisolibacter caeni</name>
    <dbReference type="NCBI Taxonomy" id="2982496"/>
    <lineage>
        <taxon>Bacteria</taxon>
        <taxon>Pseudomonadati</taxon>
        <taxon>Bacteroidota</taxon>
        <taxon>Chitinophagia</taxon>
        <taxon>Chitinophagales</taxon>
        <taxon>Chitinophagaceae</taxon>
        <taxon>Paraflavisolibacter</taxon>
    </lineage>
</organism>
<dbReference type="EMBL" id="JAOTIF010000005">
    <property type="protein sequence ID" value="MCU7549343.1"/>
    <property type="molecule type" value="Genomic_DNA"/>
</dbReference>
<dbReference type="InterPro" id="IPR029058">
    <property type="entry name" value="AB_hydrolase_fold"/>
</dbReference>
<dbReference type="Pfam" id="PF20434">
    <property type="entry name" value="BD-FAE"/>
    <property type="match status" value="1"/>
</dbReference>
<dbReference type="RefSeq" id="WP_279296784.1">
    <property type="nucleotide sequence ID" value="NZ_JAOTIF010000005.1"/>
</dbReference>
<evidence type="ECO:0000256" key="1">
    <source>
        <dbReference type="ARBA" id="ARBA00022801"/>
    </source>
</evidence>
<keyword evidence="4" id="KW-1185">Reference proteome</keyword>
<accession>A0A9X2XNQ4</accession>